<evidence type="ECO:0000313" key="2">
    <source>
        <dbReference type="Proteomes" id="UP001054837"/>
    </source>
</evidence>
<protein>
    <submittedName>
        <fullName evidence="1">Uncharacterized protein</fullName>
    </submittedName>
</protein>
<dbReference type="Proteomes" id="UP001054837">
    <property type="component" value="Unassembled WGS sequence"/>
</dbReference>
<accession>A0AAV4PSN0</accession>
<evidence type="ECO:0000313" key="1">
    <source>
        <dbReference type="EMBL" id="GIX99709.1"/>
    </source>
</evidence>
<sequence length="161" mass="17861">MIEADLVVFGHHMCRVFGEIRTVIGGPHTLAYILVSTLAPYPSSLGTTWKFEQLSEGPIPLQWAKGSKKLCHRRSTRTDQKSFPDPLFCRDPIVQKGFFFPFDSLFVIGETSTRIGSVIITQQRKGGGFGFFASFPTRKGASLGCFLVLRGFDALGKNIAW</sequence>
<keyword evidence="2" id="KW-1185">Reference proteome</keyword>
<organism evidence="1 2">
    <name type="scientific">Caerostris darwini</name>
    <dbReference type="NCBI Taxonomy" id="1538125"/>
    <lineage>
        <taxon>Eukaryota</taxon>
        <taxon>Metazoa</taxon>
        <taxon>Ecdysozoa</taxon>
        <taxon>Arthropoda</taxon>
        <taxon>Chelicerata</taxon>
        <taxon>Arachnida</taxon>
        <taxon>Araneae</taxon>
        <taxon>Araneomorphae</taxon>
        <taxon>Entelegynae</taxon>
        <taxon>Araneoidea</taxon>
        <taxon>Araneidae</taxon>
        <taxon>Caerostris</taxon>
    </lineage>
</organism>
<reference evidence="1 2" key="1">
    <citation type="submission" date="2021-06" db="EMBL/GenBank/DDBJ databases">
        <title>Caerostris darwini draft genome.</title>
        <authorList>
            <person name="Kono N."/>
            <person name="Arakawa K."/>
        </authorList>
    </citation>
    <scope>NUCLEOTIDE SEQUENCE [LARGE SCALE GENOMIC DNA]</scope>
</reference>
<gene>
    <name evidence="1" type="ORF">CDAR_616271</name>
</gene>
<name>A0AAV4PSN0_9ARAC</name>
<comment type="caution">
    <text evidence="1">The sequence shown here is derived from an EMBL/GenBank/DDBJ whole genome shotgun (WGS) entry which is preliminary data.</text>
</comment>
<dbReference type="AlphaFoldDB" id="A0AAV4PSN0"/>
<proteinExistence type="predicted"/>
<dbReference type="EMBL" id="BPLQ01003326">
    <property type="protein sequence ID" value="GIX99709.1"/>
    <property type="molecule type" value="Genomic_DNA"/>
</dbReference>